<accession>A0AAD7KE05</accession>
<dbReference type="EMBL" id="JARKIB010000003">
    <property type="protein sequence ID" value="KAJ7782670.1"/>
    <property type="molecule type" value="Genomic_DNA"/>
</dbReference>
<evidence type="ECO:0008006" key="3">
    <source>
        <dbReference type="Google" id="ProtNLM"/>
    </source>
</evidence>
<name>A0AAD7KE05_9AGAR</name>
<sequence>MQCHSNAPSVVTSTTFCFRPMSSSPITRSESSSITRSELFWYEDGSIVLQVQNTQFRVFWGILCHQSSFFRDMQSLPQPSDQPLIEGCPVIVLHDDLADVENLLKALYIPTFLTTDDLPLPVIGALIRLGRKYDFQKLFHSAVSRLTFENPTTLEQYDALLIGKTAYLPTRIAAYRGLLMDVITLARENNILTVLPCAYYRALMHYSPKELFDGFEETSVSLAPADQRQCILGRDSLIKARFEPRYTLGWLKKWDFTDCTSPTRCSQARSARLHFYMECNPLWILNRYKSQEKNLFCSECERHTNDLTISGRKKLWESLPAFFDLPSWNELNNDL</sequence>
<dbReference type="AlphaFoldDB" id="A0AAD7KE05"/>
<organism evidence="1 2">
    <name type="scientific">Mycena metata</name>
    <dbReference type="NCBI Taxonomy" id="1033252"/>
    <lineage>
        <taxon>Eukaryota</taxon>
        <taxon>Fungi</taxon>
        <taxon>Dikarya</taxon>
        <taxon>Basidiomycota</taxon>
        <taxon>Agaricomycotina</taxon>
        <taxon>Agaricomycetes</taxon>
        <taxon>Agaricomycetidae</taxon>
        <taxon>Agaricales</taxon>
        <taxon>Marasmiineae</taxon>
        <taxon>Mycenaceae</taxon>
        <taxon>Mycena</taxon>
    </lineage>
</organism>
<dbReference type="Gene3D" id="3.30.710.10">
    <property type="entry name" value="Potassium Channel Kv1.1, Chain A"/>
    <property type="match status" value="1"/>
</dbReference>
<gene>
    <name evidence="1" type="ORF">B0H16DRAFT_1493941</name>
</gene>
<dbReference type="CDD" id="cd18186">
    <property type="entry name" value="BTB_POZ_ZBTB_KLHL-like"/>
    <property type="match status" value="1"/>
</dbReference>
<evidence type="ECO:0000313" key="2">
    <source>
        <dbReference type="Proteomes" id="UP001215598"/>
    </source>
</evidence>
<proteinExistence type="predicted"/>
<dbReference type="Proteomes" id="UP001215598">
    <property type="component" value="Unassembled WGS sequence"/>
</dbReference>
<keyword evidence="2" id="KW-1185">Reference proteome</keyword>
<protein>
    <recommendedName>
        <fullName evidence="3">BTB domain-containing protein</fullName>
    </recommendedName>
</protein>
<comment type="caution">
    <text evidence="1">The sequence shown here is derived from an EMBL/GenBank/DDBJ whole genome shotgun (WGS) entry which is preliminary data.</text>
</comment>
<dbReference type="InterPro" id="IPR011333">
    <property type="entry name" value="SKP1/BTB/POZ_sf"/>
</dbReference>
<evidence type="ECO:0000313" key="1">
    <source>
        <dbReference type="EMBL" id="KAJ7782670.1"/>
    </source>
</evidence>
<reference evidence="1" key="1">
    <citation type="submission" date="2023-03" db="EMBL/GenBank/DDBJ databases">
        <title>Massive genome expansion in bonnet fungi (Mycena s.s.) driven by repeated elements and novel gene families across ecological guilds.</title>
        <authorList>
            <consortium name="Lawrence Berkeley National Laboratory"/>
            <person name="Harder C.B."/>
            <person name="Miyauchi S."/>
            <person name="Viragh M."/>
            <person name="Kuo A."/>
            <person name="Thoen E."/>
            <person name="Andreopoulos B."/>
            <person name="Lu D."/>
            <person name="Skrede I."/>
            <person name="Drula E."/>
            <person name="Henrissat B."/>
            <person name="Morin E."/>
            <person name="Kohler A."/>
            <person name="Barry K."/>
            <person name="LaButti K."/>
            <person name="Morin E."/>
            <person name="Salamov A."/>
            <person name="Lipzen A."/>
            <person name="Mereny Z."/>
            <person name="Hegedus B."/>
            <person name="Baldrian P."/>
            <person name="Stursova M."/>
            <person name="Weitz H."/>
            <person name="Taylor A."/>
            <person name="Grigoriev I.V."/>
            <person name="Nagy L.G."/>
            <person name="Martin F."/>
            <person name="Kauserud H."/>
        </authorList>
    </citation>
    <scope>NUCLEOTIDE SEQUENCE</scope>
    <source>
        <strain evidence="1">CBHHK182m</strain>
    </source>
</reference>